<protein>
    <submittedName>
        <fullName evidence="2">4-carboxymuconolactone decarboxylase</fullName>
    </submittedName>
    <submittedName>
        <fullName evidence="3">Carboxymuconolactone decarboxylase family protein</fullName>
    </submittedName>
</protein>
<keyword evidence="4" id="KW-1185">Reference proteome</keyword>
<dbReference type="PANTHER" id="PTHR33570">
    <property type="entry name" value="4-CARBOXYMUCONOLACTONE DECARBOXYLASE FAMILY PROTEIN"/>
    <property type="match status" value="1"/>
</dbReference>
<dbReference type="OrthoDB" id="9801400at2"/>
<dbReference type="EMBL" id="PYWW01000055">
    <property type="protein sequence ID" value="PTC24538.1"/>
    <property type="molecule type" value="Genomic_DNA"/>
</dbReference>
<dbReference type="InterPro" id="IPR052512">
    <property type="entry name" value="4CMD/NDH-1_regulator"/>
</dbReference>
<accession>A0A2T4FMF1</accession>
<gene>
    <name evidence="2" type="ORF">BBG20_16150</name>
    <name evidence="3" type="ORF">C9382_26160</name>
</gene>
<name>A0A2T4FMF1_9PSED</name>
<dbReference type="RefSeq" id="WP_065905056.1">
    <property type="nucleotide sequence ID" value="NZ_MAUE01000023.1"/>
</dbReference>
<dbReference type="Proteomes" id="UP000240571">
    <property type="component" value="Unassembled WGS sequence"/>
</dbReference>
<dbReference type="SUPFAM" id="SSF69118">
    <property type="entry name" value="AhpD-like"/>
    <property type="match status" value="1"/>
</dbReference>
<dbReference type="Gene3D" id="1.20.1290.10">
    <property type="entry name" value="AhpD-like"/>
    <property type="match status" value="1"/>
</dbReference>
<comment type="caution">
    <text evidence="3">The sequence shown here is derived from an EMBL/GenBank/DDBJ whole genome shotgun (WGS) entry which is preliminary data.</text>
</comment>
<dbReference type="InterPro" id="IPR003779">
    <property type="entry name" value="CMD-like"/>
</dbReference>
<evidence type="ECO:0000313" key="5">
    <source>
        <dbReference type="Proteomes" id="UP000240571"/>
    </source>
</evidence>
<feature type="domain" description="Carboxymuconolactone decarboxylase-like" evidence="1">
    <location>
        <begin position="167"/>
        <end position="251"/>
    </location>
</feature>
<sequence>MKLLTVTTCATLLYAAVVDADQAQPRPDPKPSSAVLEVTPQLYAYTTELLFGEVWKRTELAPRDRSLITVSALIANGQVSALADHLKLGLDNGLTPSEISALITHLAFYSGWPNAMSAAAVAKQVFIERNIPDEQISTPAGAALTLDPDSEAKRRAAVDAGVGGVAPQLARYTNEVLFADLWRQNALSARDRSLVTVAALIAQGQAAQLPFHLNRALDNGLSKAQAAEGVTHLAFYVGWPKAMSAVPVLKEVFAARGQG</sequence>
<evidence type="ECO:0000313" key="2">
    <source>
        <dbReference type="EMBL" id="OCW25465.1"/>
    </source>
</evidence>
<evidence type="ECO:0000313" key="3">
    <source>
        <dbReference type="EMBL" id="PTC24538.1"/>
    </source>
</evidence>
<reference evidence="3 5" key="2">
    <citation type="submission" date="2018-03" db="EMBL/GenBank/DDBJ databases">
        <title>Diversity of bacteria associated with corn roots inoculated with woodland soils in Canada, and Description of Pseudomonas aylmerense sp. nov.</title>
        <authorList>
            <person name="Tambong J.T."/>
            <person name="Xu R."/>
            <person name="Tchagang C."/>
        </authorList>
    </citation>
    <scope>NUCLEOTIDE SEQUENCE [LARGE SCALE GENOMIC DNA]</scope>
    <source>
        <strain evidence="3 5">S1E44</strain>
    </source>
</reference>
<proteinExistence type="predicted"/>
<organism evidence="3 5">
    <name type="scientific">Pseudomonas aylmerensis</name>
    <dbReference type="NCBI Taxonomy" id="1869229"/>
    <lineage>
        <taxon>Bacteria</taxon>
        <taxon>Pseudomonadati</taxon>
        <taxon>Pseudomonadota</taxon>
        <taxon>Gammaproteobacteria</taxon>
        <taxon>Pseudomonadales</taxon>
        <taxon>Pseudomonadaceae</taxon>
        <taxon>Pseudomonas</taxon>
    </lineage>
</organism>
<evidence type="ECO:0000259" key="1">
    <source>
        <dbReference type="Pfam" id="PF02627"/>
    </source>
</evidence>
<dbReference type="GO" id="GO:0051920">
    <property type="term" value="F:peroxiredoxin activity"/>
    <property type="evidence" value="ECO:0007669"/>
    <property type="project" value="InterPro"/>
</dbReference>
<dbReference type="Proteomes" id="UP000095081">
    <property type="component" value="Unassembled WGS sequence"/>
</dbReference>
<dbReference type="PANTHER" id="PTHR33570:SF9">
    <property type="entry name" value="BLL4600 PROTEIN"/>
    <property type="match status" value="1"/>
</dbReference>
<dbReference type="AlphaFoldDB" id="A0A2T4FMF1"/>
<dbReference type="InterPro" id="IPR029032">
    <property type="entry name" value="AhpD-like"/>
</dbReference>
<dbReference type="Pfam" id="PF02627">
    <property type="entry name" value="CMD"/>
    <property type="match status" value="2"/>
</dbReference>
<dbReference type="EMBL" id="MAUE01000023">
    <property type="protein sequence ID" value="OCW25465.1"/>
    <property type="molecule type" value="Genomic_DNA"/>
</dbReference>
<evidence type="ECO:0000313" key="4">
    <source>
        <dbReference type="Proteomes" id="UP000095081"/>
    </source>
</evidence>
<reference evidence="2 4" key="1">
    <citation type="submission" date="2016-06" db="EMBL/GenBank/DDBJ databases">
        <title>Draft genome sequence of Pseudomonas sp. S1E40, a novel strain antagonistic activity to fungal plant pathogen.</title>
        <authorList>
            <person name="Tambong J.T."/>
            <person name="Tchagang C."/>
            <person name="Xu R."/>
        </authorList>
    </citation>
    <scope>NUCLEOTIDE SEQUENCE [LARGE SCALE GENOMIC DNA]</scope>
    <source>
        <strain evidence="2 4">S1E40</strain>
    </source>
</reference>
<feature type="domain" description="Carboxymuconolactone decarboxylase-like" evidence="1">
    <location>
        <begin position="40"/>
        <end position="123"/>
    </location>
</feature>